<protein>
    <submittedName>
        <fullName evidence="5">Helix-turn-helix transcriptional regulator</fullName>
    </submittedName>
</protein>
<evidence type="ECO:0000256" key="1">
    <source>
        <dbReference type="ARBA" id="ARBA00023015"/>
    </source>
</evidence>
<proteinExistence type="predicted"/>
<dbReference type="GO" id="GO:0003677">
    <property type="term" value="F:DNA binding"/>
    <property type="evidence" value="ECO:0007669"/>
    <property type="project" value="UniProtKB-KW"/>
</dbReference>
<dbReference type="InterPro" id="IPR051081">
    <property type="entry name" value="HTH_MetalResp_TranReg"/>
</dbReference>
<dbReference type="SMART" id="SM00418">
    <property type="entry name" value="HTH_ARSR"/>
    <property type="match status" value="1"/>
</dbReference>
<dbReference type="AlphaFoldDB" id="A0A7X6LZW0"/>
<keyword evidence="6" id="KW-1185">Reference proteome</keyword>
<dbReference type="PANTHER" id="PTHR33154:SF12">
    <property type="entry name" value="TRANSCRIPTIONAL REGULATORY PROTEIN"/>
    <property type="match status" value="1"/>
</dbReference>
<feature type="domain" description="HTH arsR-type" evidence="4">
    <location>
        <begin position="6"/>
        <end position="99"/>
    </location>
</feature>
<dbReference type="Gene3D" id="1.10.10.10">
    <property type="entry name" value="Winged helix-like DNA-binding domain superfamily/Winged helix DNA-binding domain"/>
    <property type="match status" value="1"/>
</dbReference>
<evidence type="ECO:0000313" key="6">
    <source>
        <dbReference type="Proteomes" id="UP000523447"/>
    </source>
</evidence>
<dbReference type="InterPro" id="IPR036390">
    <property type="entry name" value="WH_DNA-bd_sf"/>
</dbReference>
<evidence type="ECO:0000259" key="4">
    <source>
        <dbReference type="PROSITE" id="PS50987"/>
    </source>
</evidence>
<name>A0A7X6LZW0_9NOCA</name>
<dbReference type="InterPro" id="IPR001845">
    <property type="entry name" value="HTH_ArsR_DNA-bd_dom"/>
</dbReference>
<keyword evidence="1" id="KW-0805">Transcription regulation</keyword>
<sequence length="106" mass="11313">MRALHHPSLDSIGLATILNALSDPVRLQVVGQLAGAGGTVCGEFDVTVTPSTLSHHLKVLREAGLVRVIQEGSCRRHTLRLDEVEDRFPGVLTSIVRAIHADSSVA</sequence>
<gene>
    <name evidence="5" type="ORF">HGA07_16255</name>
</gene>
<dbReference type="SUPFAM" id="SSF46785">
    <property type="entry name" value="Winged helix' DNA-binding domain"/>
    <property type="match status" value="1"/>
</dbReference>
<dbReference type="RefSeq" id="WP_040717926.1">
    <property type="nucleotide sequence ID" value="NZ_CAWPHS010000007.1"/>
</dbReference>
<reference evidence="5 6" key="1">
    <citation type="submission" date="2020-04" db="EMBL/GenBank/DDBJ databases">
        <title>MicrobeNet Type strains.</title>
        <authorList>
            <person name="Nicholson A.C."/>
        </authorList>
    </citation>
    <scope>NUCLEOTIDE SEQUENCE [LARGE SCALE GENOMIC DNA]</scope>
    <source>
        <strain evidence="5 6">DSM 44445</strain>
    </source>
</reference>
<keyword evidence="2" id="KW-0238">DNA-binding</keyword>
<evidence type="ECO:0000256" key="3">
    <source>
        <dbReference type="ARBA" id="ARBA00023163"/>
    </source>
</evidence>
<dbReference type="EMBL" id="JAAXPE010000015">
    <property type="protein sequence ID" value="NKY87179.1"/>
    <property type="molecule type" value="Genomic_DNA"/>
</dbReference>
<comment type="caution">
    <text evidence="5">The sequence shown here is derived from an EMBL/GenBank/DDBJ whole genome shotgun (WGS) entry which is preliminary data.</text>
</comment>
<evidence type="ECO:0000313" key="5">
    <source>
        <dbReference type="EMBL" id="NKY87179.1"/>
    </source>
</evidence>
<dbReference type="Proteomes" id="UP000523447">
    <property type="component" value="Unassembled WGS sequence"/>
</dbReference>
<dbReference type="CDD" id="cd00090">
    <property type="entry name" value="HTH_ARSR"/>
    <property type="match status" value="1"/>
</dbReference>
<organism evidence="5 6">
    <name type="scientific">Nocardia veterana</name>
    <dbReference type="NCBI Taxonomy" id="132249"/>
    <lineage>
        <taxon>Bacteria</taxon>
        <taxon>Bacillati</taxon>
        <taxon>Actinomycetota</taxon>
        <taxon>Actinomycetes</taxon>
        <taxon>Mycobacteriales</taxon>
        <taxon>Nocardiaceae</taxon>
        <taxon>Nocardia</taxon>
    </lineage>
</organism>
<dbReference type="GO" id="GO:0003700">
    <property type="term" value="F:DNA-binding transcription factor activity"/>
    <property type="evidence" value="ECO:0007669"/>
    <property type="project" value="InterPro"/>
</dbReference>
<dbReference type="InterPro" id="IPR011991">
    <property type="entry name" value="ArsR-like_HTH"/>
</dbReference>
<accession>A0A7X6LZW0</accession>
<dbReference type="PANTHER" id="PTHR33154">
    <property type="entry name" value="TRANSCRIPTIONAL REGULATOR, ARSR FAMILY"/>
    <property type="match status" value="1"/>
</dbReference>
<dbReference type="InterPro" id="IPR036388">
    <property type="entry name" value="WH-like_DNA-bd_sf"/>
</dbReference>
<keyword evidence="3" id="KW-0804">Transcription</keyword>
<dbReference type="PRINTS" id="PR00778">
    <property type="entry name" value="HTHARSR"/>
</dbReference>
<dbReference type="Pfam" id="PF12840">
    <property type="entry name" value="HTH_20"/>
    <property type="match status" value="1"/>
</dbReference>
<dbReference type="PROSITE" id="PS50987">
    <property type="entry name" value="HTH_ARSR_2"/>
    <property type="match status" value="1"/>
</dbReference>
<evidence type="ECO:0000256" key="2">
    <source>
        <dbReference type="ARBA" id="ARBA00023125"/>
    </source>
</evidence>